<evidence type="ECO:0000313" key="1">
    <source>
        <dbReference type="EMBL" id="RED15620.1"/>
    </source>
</evidence>
<sequence>MSSAKYAIAALIGTGILASGCAHQGYGHGGYNRGADYHGSYGRDYRDGNGYRGNHGYADRYASNFTGPGADKLDPWLAETREGQQFVRDNYEIGRSGEISNGVAASVNQFFRRWADTNRDYQLTDAEIRTALVHTRNRYRYGS</sequence>
<evidence type="ECO:0000313" key="2">
    <source>
        <dbReference type="Proteomes" id="UP000256310"/>
    </source>
</evidence>
<comment type="caution">
    <text evidence="1">The sequence shown here is derived from an EMBL/GenBank/DDBJ whole genome shotgun (WGS) entry which is preliminary data.</text>
</comment>
<dbReference type="Proteomes" id="UP000256310">
    <property type="component" value="Unassembled WGS sequence"/>
</dbReference>
<dbReference type="EMBL" id="QRDP01000004">
    <property type="protein sequence ID" value="RED15620.1"/>
    <property type="molecule type" value="Genomic_DNA"/>
</dbReference>
<dbReference type="RefSeq" id="WP_116235116.1">
    <property type="nucleotide sequence ID" value="NZ_QRDP01000004.1"/>
</dbReference>
<keyword evidence="2" id="KW-1185">Reference proteome</keyword>
<dbReference type="AlphaFoldDB" id="A0A3D9FCS6"/>
<proteinExistence type="predicted"/>
<reference evidence="1 2" key="1">
    <citation type="submission" date="2018-07" db="EMBL/GenBank/DDBJ databases">
        <title>Genomic Encyclopedia of Type Strains, Phase IV (KMG-IV): sequencing the most valuable type-strain genomes for metagenomic binning, comparative biology and taxonomic classification.</title>
        <authorList>
            <person name="Goeker M."/>
        </authorList>
    </citation>
    <scope>NUCLEOTIDE SEQUENCE [LARGE SCALE GENOMIC DNA]</scope>
    <source>
        <strain evidence="1 2">DSM 26725</strain>
    </source>
</reference>
<gene>
    <name evidence="1" type="ORF">DFR46_0618</name>
</gene>
<organism evidence="1 2">
    <name type="scientific">Parasphingopyxis lamellibrachiae</name>
    <dbReference type="NCBI Taxonomy" id="680125"/>
    <lineage>
        <taxon>Bacteria</taxon>
        <taxon>Pseudomonadati</taxon>
        <taxon>Pseudomonadota</taxon>
        <taxon>Alphaproteobacteria</taxon>
        <taxon>Sphingomonadales</taxon>
        <taxon>Sphingomonadaceae</taxon>
        <taxon>Parasphingopyxis</taxon>
    </lineage>
</organism>
<name>A0A3D9FCS6_9SPHN</name>
<dbReference type="OrthoDB" id="7585475at2"/>
<dbReference type="PROSITE" id="PS51257">
    <property type="entry name" value="PROKAR_LIPOPROTEIN"/>
    <property type="match status" value="1"/>
</dbReference>
<accession>A0A3D9FCS6</accession>
<protein>
    <submittedName>
        <fullName evidence="1">Uncharacterized protein</fullName>
    </submittedName>
</protein>